<feature type="region of interest" description="Disordered" evidence="1">
    <location>
        <begin position="1"/>
        <end position="29"/>
    </location>
</feature>
<evidence type="ECO:0000256" key="1">
    <source>
        <dbReference type="SAM" id="MobiDB-lite"/>
    </source>
</evidence>
<proteinExistence type="predicted"/>
<gene>
    <name evidence="2" type="ORF">PSON_ATCC_30995.1.T1090228</name>
</gene>
<comment type="caution">
    <text evidence="2">The sequence shown here is derived from an EMBL/GenBank/DDBJ whole genome shotgun (WGS) entry which is preliminary data.</text>
</comment>
<reference evidence="2" key="1">
    <citation type="submission" date="2021-01" db="EMBL/GenBank/DDBJ databases">
        <authorList>
            <consortium name="Genoscope - CEA"/>
            <person name="William W."/>
        </authorList>
    </citation>
    <scope>NUCLEOTIDE SEQUENCE</scope>
</reference>
<dbReference type="EMBL" id="CAJJDN010000109">
    <property type="protein sequence ID" value="CAD8116018.1"/>
    <property type="molecule type" value="Genomic_DNA"/>
</dbReference>
<keyword evidence="3" id="KW-1185">Reference proteome</keyword>
<dbReference type="Proteomes" id="UP000692954">
    <property type="component" value="Unassembled WGS sequence"/>
</dbReference>
<protein>
    <submittedName>
        <fullName evidence="2">Uncharacterized protein</fullName>
    </submittedName>
</protein>
<name>A0A8S1QJ21_9CILI</name>
<evidence type="ECO:0000313" key="3">
    <source>
        <dbReference type="Proteomes" id="UP000692954"/>
    </source>
</evidence>
<dbReference type="AlphaFoldDB" id="A0A8S1QJ21"/>
<evidence type="ECO:0000313" key="2">
    <source>
        <dbReference type="EMBL" id="CAD8116018.1"/>
    </source>
</evidence>
<sequence>MLQAEHSNEQEPQAAANAQQQKKDKQKKKISDICNRHIFCTNNRLKFHNFKQELQDASEKILLIVEKKQLTSQINQQLQEQQSMYKLKKHQFYRQKRIKKVNREKSSNK</sequence>
<accession>A0A8S1QJ21</accession>
<organism evidence="2 3">
    <name type="scientific">Paramecium sonneborni</name>
    <dbReference type="NCBI Taxonomy" id="65129"/>
    <lineage>
        <taxon>Eukaryota</taxon>
        <taxon>Sar</taxon>
        <taxon>Alveolata</taxon>
        <taxon>Ciliophora</taxon>
        <taxon>Intramacronucleata</taxon>
        <taxon>Oligohymenophorea</taxon>
        <taxon>Peniculida</taxon>
        <taxon>Parameciidae</taxon>
        <taxon>Paramecium</taxon>
    </lineage>
</organism>